<protein>
    <submittedName>
        <fullName evidence="3">Uncharacterized protein</fullName>
    </submittedName>
</protein>
<dbReference type="RefSeq" id="WP_093856616.1">
    <property type="nucleotide sequence ID" value="NZ_BJVZ01000013.1"/>
</dbReference>
<evidence type="ECO:0000256" key="2">
    <source>
        <dbReference type="SAM" id="Phobius"/>
    </source>
</evidence>
<evidence type="ECO:0000313" key="3">
    <source>
        <dbReference type="EMBL" id="SDN39484.1"/>
    </source>
</evidence>
<keyword evidence="2" id="KW-1133">Transmembrane helix</keyword>
<keyword evidence="4" id="KW-1185">Reference proteome</keyword>
<dbReference type="Proteomes" id="UP000199334">
    <property type="component" value="Unassembled WGS sequence"/>
</dbReference>
<keyword evidence="2" id="KW-0812">Transmembrane</keyword>
<evidence type="ECO:0000313" key="4">
    <source>
        <dbReference type="Proteomes" id="UP000199334"/>
    </source>
</evidence>
<name>A0A1H0B1F3_9BACI</name>
<dbReference type="AlphaFoldDB" id="A0A1H0B1F3"/>
<organism evidence="3 4">
    <name type="scientific">Tenuibacillus multivorans</name>
    <dbReference type="NCBI Taxonomy" id="237069"/>
    <lineage>
        <taxon>Bacteria</taxon>
        <taxon>Bacillati</taxon>
        <taxon>Bacillota</taxon>
        <taxon>Bacilli</taxon>
        <taxon>Bacillales</taxon>
        <taxon>Bacillaceae</taxon>
        <taxon>Tenuibacillus</taxon>
    </lineage>
</organism>
<gene>
    <name evidence="3" type="ORF">SAMN05216498_2177</name>
</gene>
<dbReference type="EMBL" id="FNIG01000004">
    <property type="protein sequence ID" value="SDN39484.1"/>
    <property type="molecule type" value="Genomic_DNA"/>
</dbReference>
<proteinExistence type="predicted"/>
<feature type="region of interest" description="Disordered" evidence="1">
    <location>
        <begin position="53"/>
        <end position="84"/>
    </location>
</feature>
<dbReference type="STRING" id="237069.SAMN05216498_2177"/>
<accession>A0A1H0B1F3</accession>
<reference evidence="3 4" key="1">
    <citation type="submission" date="2016-10" db="EMBL/GenBank/DDBJ databases">
        <authorList>
            <person name="de Groot N.N."/>
        </authorList>
    </citation>
    <scope>NUCLEOTIDE SEQUENCE [LARGE SCALE GENOMIC DNA]</scope>
    <source>
        <strain evidence="3 4">CGMCC 1.3442</strain>
    </source>
</reference>
<dbReference type="OrthoDB" id="9860053at2"/>
<keyword evidence="2" id="KW-0472">Membrane</keyword>
<evidence type="ECO:0000256" key="1">
    <source>
        <dbReference type="SAM" id="MobiDB-lite"/>
    </source>
</evidence>
<sequence length="240" mass="27835">MFKNDEDHDTYFDEESSNNRNLKNKAYGKQLMAGVIILAVFIVGVQIATLPQETESTEEAEESHEEEFEDSTPEPRHNWPEVNSQEELDQHFYDVVPGLEKAEQYGLVDQTKQIIEFQKTDRTMAINKTWYTSEGIYFIYSTKLNEEDLKGDGSFFLSVYHSEFGDSLMLPFNSVPGTVQLDDRIFRVTKIQPVENEDGQPLEEVNGEFAFDFELNFMGRHYVSEDQEIALSYSFEDEQQ</sequence>
<feature type="compositionally biased region" description="Acidic residues" evidence="1">
    <location>
        <begin position="55"/>
        <end position="72"/>
    </location>
</feature>
<feature type="transmembrane region" description="Helical" evidence="2">
    <location>
        <begin position="31"/>
        <end position="50"/>
    </location>
</feature>